<name>A0A426YWS7_ENSVE</name>
<sequence>MKELAAAREGHSAVKQPAVAAGKKKPVEEHTAGTAERYAKQKHEQGKAVTLPWVKRPREKPAALTGNLSPPFPFRAY</sequence>
<dbReference type="EMBL" id="AMZH03009744">
    <property type="protein sequence ID" value="RRT56182.1"/>
    <property type="molecule type" value="Genomic_DNA"/>
</dbReference>
<feature type="compositionally biased region" description="Basic and acidic residues" evidence="1">
    <location>
        <begin position="1"/>
        <end position="12"/>
    </location>
</feature>
<proteinExistence type="predicted"/>
<gene>
    <name evidence="2" type="ORF">B296_00014245</name>
</gene>
<organism evidence="2 3">
    <name type="scientific">Ensete ventricosum</name>
    <name type="common">Abyssinian banana</name>
    <name type="synonym">Musa ensete</name>
    <dbReference type="NCBI Taxonomy" id="4639"/>
    <lineage>
        <taxon>Eukaryota</taxon>
        <taxon>Viridiplantae</taxon>
        <taxon>Streptophyta</taxon>
        <taxon>Embryophyta</taxon>
        <taxon>Tracheophyta</taxon>
        <taxon>Spermatophyta</taxon>
        <taxon>Magnoliopsida</taxon>
        <taxon>Liliopsida</taxon>
        <taxon>Zingiberales</taxon>
        <taxon>Musaceae</taxon>
        <taxon>Ensete</taxon>
    </lineage>
</organism>
<evidence type="ECO:0000313" key="3">
    <source>
        <dbReference type="Proteomes" id="UP000287651"/>
    </source>
</evidence>
<accession>A0A426YWS7</accession>
<protein>
    <submittedName>
        <fullName evidence="2">Uncharacterized protein</fullName>
    </submittedName>
</protein>
<reference evidence="2 3" key="1">
    <citation type="journal article" date="2014" name="Agronomy (Basel)">
        <title>A Draft Genome Sequence for Ensete ventricosum, the Drought-Tolerant Tree Against Hunger.</title>
        <authorList>
            <person name="Harrison J."/>
            <person name="Moore K.A."/>
            <person name="Paszkiewicz K."/>
            <person name="Jones T."/>
            <person name="Grant M."/>
            <person name="Ambacheew D."/>
            <person name="Muzemil S."/>
            <person name="Studholme D.J."/>
        </authorList>
    </citation>
    <scope>NUCLEOTIDE SEQUENCE [LARGE SCALE GENOMIC DNA]</scope>
</reference>
<comment type="caution">
    <text evidence="2">The sequence shown here is derived from an EMBL/GenBank/DDBJ whole genome shotgun (WGS) entry which is preliminary data.</text>
</comment>
<evidence type="ECO:0000256" key="1">
    <source>
        <dbReference type="SAM" id="MobiDB-lite"/>
    </source>
</evidence>
<feature type="region of interest" description="Disordered" evidence="1">
    <location>
        <begin position="1"/>
        <end position="46"/>
    </location>
</feature>
<feature type="compositionally biased region" description="Basic and acidic residues" evidence="1">
    <location>
        <begin position="25"/>
        <end position="46"/>
    </location>
</feature>
<dbReference type="Proteomes" id="UP000287651">
    <property type="component" value="Unassembled WGS sequence"/>
</dbReference>
<dbReference type="AlphaFoldDB" id="A0A426YWS7"/>
<evidence type="ECO:0000313" key="2">
    <source>
        <dbReference type="EMBL" id="RRT56182.1"/>
    </source>
</evidence>